<dbReference type="PANTHER" id="PTHR30251">
    <property type="entry name" value="PILUS ASSEMBLY CHAPERONE"/>
    <property type="match status" value="1"/>
</dbReference>
<evidence type="ECO:0000313" key="11">
    <source>
        <dbReference type="EMBL" id="RKG29165.1"/>
    </source>
</evidence>
<dbReference type="GO" id="GO:0030288">
    <property type="term" value="C:outer membrane-bounded periplasmic space"/>
    <property type="evidence" value="ECO:0007669"/>
    <property type="project" value="InterPro"/>
</dbReference>
<dbReference type="PRINTS" id="PR00969">
    <property type="entry name" value="CHAPERONPILI"/>
</dbReference>
<dbReference type="Proteomes" id="UP000282388">
    <property type="component" value="Unassembled WGS sequence"/>
</dbReference>
<proteinExistence type="inferred from homology"/>
<dbReference type="AlphaFoldDB" id="A0A3A8E3C1"/>
<dbReference type="EMBL" id="RAXV01000056">
    <property type="protein sequence ID" value="RKG29165.1"/>
    <property type="molecule type" value="Genomic_DNA"/>
</dbReference>
<keyword evidence="4 8" id="KW-0732">Signal</keyword>
<protein>
    <submittedName>
        <fullName evidence="11">Molecular chaperone</fullName>
    </submittedName>
</protein>
<feature type="signal peptide" evidence="8">
    <location>
        <begin position="1"/>
        <end position="20"/>
    </location>
</feature>
<dbReference type="SUPFAM" id="SSF49584">
    <property type="entry name" value="Periplasmic chaperone C-domain"/>
    <property type="match status" value="1"/>
</dbReference>
<sequence>MMRKIILSLLSACSIHFAVAGVTIDGTRIVFPASSSNVGVQIRNEFNTPALVQTWIDDGDLSEIPEAEKIPFIISPPLSRVEPNQGQIIRIIQTGSPKLPEDRETLFWFNMLDIPPDNQNLANKNLLSFTVRTRIKLFYRPSKLKMADEGTYSQVQFKISEVNGGLEVKNPTPYFITFVNIVASDDFNEKNITRAIMVNPFSSQIIDEIKLPKSLNKVDYSVLNDLGGVQKFTKTLN</sequence>
<evidence type="ECO:0000259" key="9">
    <source>
        <dbReference type="Pfam" id="PF00345"/>
    </source>
</evidence>
<comment type="similarity">
    <text evidence="2 7">Belongs to the periplasmic pilus chaperone family.</text>
</comment>
<reference evidence="11 12" key="1">
    <citation type="submission" date="2018-09" db="EMBL/GenBank/DDBJ databases">
        <title>The draft genome of Acinetobacter spp. strains.</title>
        <authorList>
            <person name="Qin J."/>
            <person name="Feng Y."/>
            <person name="Zong Z."/>
        </authorList>
    </citation>
    <scope>NUCLEOTIDE SEQUENCE [LARGE SCALE GENOMIC DNA]</scope>
    <source>
        <strain evidence="11 12">WCHAc060012</strain>
    </source>
</reference>
<feature type="domain" description="Pili assembly chaperone N-terminal" evidence="9">
    <location>
        <begin position="21"/>
        <end position="144"/>
    </location>
</feature>
<dbReference type="OrthoDB" id="9131059at2"/>
<evidence type="ECO:0000256" key="2">
    <source>
        <dbReference type="ARBA" id="ARBA00007399"/>
    </source>
</evidence>
<dbReference type="InterPro" id="IPR036316">
    <property type="entry name" value="Pili_assmbl_chap_C_dom_sf"/>
</dbReference>
<dbReference type="Gene3D" id="2.60.40.10">
    <property type="entry name" value="Immunoglobulins"/>
    <property type="match status" value="2"/>
</dbReference>
<evidence type="ECO:0000256" key="5">
    <source>
        <dbReference type="ARBA" id="ARBA00022764"/>
    </source>
</evidence>
<evidence type="ECO:0000256" key="1">
    <source>
        <dbReference type="ARBA" id="ARBA00004418"/>
    </source>
</evidence>
<evidence type="ECO:0000256" key="8">
    <source>
        <dbReference type="SAM" id="SignalP"/>
    </source>
</evidence>
<dbReference type="PROSITE" id="PS00635">
    <property type="entry name" value="PILI_CHAPERONE"/>
    <property type="match status" value="1"/>
</dbReference>
<dbReference type="InterPro" id="IPR013783">
    <property type="entry name" value="Ig-like_fold"/>
</dbReference>
<accession>A0A3A8E3C1</accession>
<dbReference type="Pfam" id="PF00345">
    <property type="entry name" value="PapD_N"/>
    <property type="match status" value="1"/>
</dbReference>
<dbReference type="SUPFAM" id="SSF49354">
    <property type="entry name" value="PapD-like"/>
    <property type="match status" value="1"/>
</dbReference>
<dbReference type="InterPro" id="IPR016148">
    <property type="entry name" value="Pili_assmbl_chaperone_C"/>
</dbReference>
<dbReference type="InterPro" id="IPR001829">
    <property type="entry name" value="Pili_assmbl_chaperone_bac"/>
</dbReference>
<evidence type="ECO:0000256" key="4">
    <source>
        <dbReference type="ARBA" id="ARBA00022729"/>
    </source>
</evidence>
<comment type="subcellular location">
    <subcellularLocation>
        <location evidence="1 7">Periplasm</location>
    </subcellularLocation>
</comment>
<evidence type="ECO:0000313" key="12">
    <source>
        <dbReference type="Proteomes" id="UP000282388"/>
    </source>
</evidence>
<dbReference type="GO" id="GO:0071555">
    <property type="term" value="P:cell wall organization"/>
    <property type="evidence" value="ECO:0007669"/>
    <property type="project" value="InterPro"/>
</dbReference>
<dbReference type="RefSeq" id="WP_120403848.1">
    <property type="nucleotide sequence ID" value="NZ_RAXV01000056.1"/>
</dbReference>
<evidence type="ECO:0000256" key="6">
    <source>
        <dbReference type="ARBA" id="ARBA00023186"/>
    </source>
</evidence>
<comment type="caution">
    <text evidence="11">The sequence shown here is derived from an EMBL/GenBank/DDBJ whole genome shotgun (WGS) entry which is preliminary data.</text>
</comment>
<evidence type="ECO:0000259" key="10">
    <source>
        <dbReference type="Pfam" id="PF02753"/>
    </source>
</evidence>
<name>A0A3A8E3C1_9GAMM</name>
<keyword evidence="5" id="KW-0574">Periplasm</keyword>
<keyword evidence="6 7" id="KW-0143">Chaperone</keyword>
<gene>
    <name evidence="11" type="ORF">D7V32_16240</name>
</gene>
<dbReference type="FunFam" id="2.60.40.10:FF:000458">
    <property type="entry name" value="Molecular chaperone FimC"/>
    <property type="match status" value="1"/>
</dbReference>
<feature type="domain" description="Pili assembly chaperone C-terminal" evidence="10">
    <location>
        <begin position="168"/>
        <end position="230"/>
    </location>
</feature>
<feature type="chain" id="PRO_5017313581" evidence="8">
    <location>
        <begin position="21"/>
        <end position="237"/>
    </location>
</feature>
<dbReference type="InterPro" id="IPR018046">
    <property type="entry name" value="Pili_assmbl_chaperone_CS"/>
</dbReference>
<organism evidence="11 12">
    <name type="scientific">Acinetobacter tianfuensis</name>
    <dbReference type="NCBI Taxonomy" id="2419603"/>
    <lineage>
        <taxon>Bacteria</taxon>
        <taxon>Pseudomonadati</taxon>
        <taxon>Pseudomonadota</taxon>
        <taxon>Gammaproteobacteria</taxon>
        <taxon>Moraxellales</taxon>
        <taxon>Moraxellaceae</taxon>
        <taxon>Acinetobacter</taxon>
    </lineage>
</organism>
<dbReference type="Pfam" id="PF02753">
    <property type="entry name" value="PapD_C"/>
    <property type="match status" value="1"/>
</dbReference>
<dbReference type="InterPro" id="IPR016147">
    <property type="entry name" value="Pili_assmbl_chaperone_N"/>
</dbReference>
<dbReference type="InterPro" id="IPR050643">
    <property type="entry name" value="Periplasmic_pilus_chap"/>
</dbReference>
<dbReference type="InterPro" id="IPR008962">
    <property type="entry name" value="PapD-like_sf"/>
</dbReference>
<keyword evidence="3" id="KW-1029">Fimbrium biogenesis</keyword>
<evidence type="ECO:0000256" key="3">
    <source>
        <dbReference type="ARBA" id="ARBA00022558"/>
    </source>
</evidence>
<keyword evidence="12" id="KW-1185">Reference proteome</keyword>
<dbReference type="PANTHER" id="PTHR30251:SF10">
    <property type="entry name" value="FIMBRIAL CHAPERONE YEHC-RELATED"/>
    <property type="match status" value="1"/>
</dbReference>
<evidence type="ECO:0000256" key="7">
    <source>
        <dbReference type="RuleBase" id="RU003918"/>
    </source>
</evidence>